<dbReference type="SUPFAM" id="SSF144010">
    <property type="entry name" value="CofE-like"/>
    <property type="match status" value="1"/>
</dbReference>
<organism evidence="2 3">
    <name type="scientific">Candidatus Nitrosotalea okcheonensis</name>
    <dbReference type="NCBI Taxonomy" id="1903276"/>
    <lineage>
        <taxon>Archaea</taxon>
        <taxon>Nitrososphaerota</taxon>
        <taxon>Nitrososphaeria</taxon>
        <taxon>Nitrosotaleales</taxon>
        <taxon>Nitrosotaleaceae</taxon>
        <taxon>Nitrosotalea</taxon>
    </lineage>
</organism>
<dbReference type="Gene3D" id="3.30.1330.100">
    <property type="entry name" value="CofE-like"/>
    <property type="match status" value="1"/>
</dbReference>
<sequence length="256" mass="27877">MSLTVLPIKSTLKKEPFHLFESIVEDLVDAGIVPQNGDVIVISSKYIANSQGRVLEYSKIIPSSSAKKIAKRFRMRPSIVETILRESDTIFGGIPGFVITSSDNIMAPNAGIDKSNTKSGTLVLYPNEPYLGAEHLKRKFLLKYNVHVGIIIADSRLMPGRIGTVGVAIACSGIEPTFDLRGEKDLYGNALKVTFQAVADDLASIANLKMGEGSDATPCVLIRNSDAIITDRSIRENEMAISYEQCVYVRGLGTRI</sequence>
<dbReference type="RefSeq" id="WP_157928297.1">
    <property type="nucleotide sequence ID" value="NZ_LT841358.1"/>
</dbReference>
<gene>
    <name evidence="2" type="ORF">NCS_30391</name>
</gene>
<feature type="domain" description="Coenzyme F420:L-glutamate ligase-like" evidence="1">
    <location>
        <begin position="18"/>
        <end position="224"/>
    </location>
</feature>
<keyword evidence="3" id="KW-1185">Reference proteome</keyword>
<dbReference type="InterPro" id="IPR002847">
    <property type="entry name" value="F420-0_gamma-glut_ligase-dom"/>
</dbReference>
<dbReference type="Gene3D" id="3.90.1660.10">
    <property type="entry name" value="CofE-like domain"/>
    <property type="match status" value="1"/>
</dbReference>
<dbReference type="OrthoDB" id="11383at2157"/>
<protein>
    <recommendedName>
        <fullName evidence="1">Coenzyme F420:L-glutamate ligase-like domain-containing protein</fullName>
    </recommendedName>
</protein>
<accession>A0A2H1FIG0</accession>
<dbReference type="GO" id="GO:0052618">
    <property type="term" value="F:coenzyme F420-0:L-glutamate ligase activity"/>
    <property type="evidence" value="ECO:0007669"/>
    <property type="project" value="TreeGrafter"/>
</dbReference>
<evidence type="ECO:0000259" key="1">
    <source>
        <dbReference type="Pfam" id="PF01996"/>
    </source>
</evidence>
<name>A0A2H1FIG0_9ARCH</name>
<dbReference type="EMBL" id="LT841358">
    <property type="protein sequence ID" value="SMH72551.1"/>
    <property type="molecule type" value="Genomic_DNA"/>
</dbReference>
<dbReference type="Pfam" id="PF01996">
    <property type="entry name" value="F420_ligase"/>
    <property type="match status" value="1"/>
</dbReference>
<dbReference type="PANTHER" id="PTHR47917:SF2">
    <property type="entry name" value="COENZYME F420:L-GLUTAMATE LIGASE-LIKE DOMAIN-CONTAINING PROTEIN"/>
    <property type="match status" value="1"/>
</dbReference>
<reference evidence="3" key="1">
    <citation type="submission" date="2017-03" db="EMBL/GenBank/DDBJ databases">
        <authorList>
            <person name="Herbold C."/>
        </authorList>
    </citation>
    <scope>NUCLEOTIDE SEQUENCE [LARGE SCALE GENOMIC DNA]</scope>
</reference>
<dbReference type="Proteomes" id="UP000230607">
    <property type="component" value="Chromosome 1"/>
</dbReference>
<dbReference type="AlphaFoldDB" id="A0A2H1FIG0"/>
<evidence type="ECO:0000313" key="2">
    <source>
        <dbReference type="EMBL" id="SMH72551.1"/>
    </source>
</evidence>
<evidence type="ECO:0000313" key="3">
    <source>
        <dbReference type="Proteomes" id="UP000230607"/>
    </source>
</evidence>
<dbReference type="PANTHER" id="PTHR47917">
    <property type="match status" value="1"/>
</dbReference>
<proteinExistence type="predicted"/>